<feature type="transmembrane region" description="Helical" evidence="1">
    <location>
        <begin position="7"/>
        <end position="33"/>
    </location>
</feature>
<keyword evidence="1" id="KW-0472">Membrane</keyword>
<keyword evidence="1" id="KW-1133">Transmembrane helix</keyword>
<evidence type="ECO:0000313" key="3">
    <source>
        <dbReference type="Proteomes" id="UP000252254"/>
    </source>
</evidence>
<evidence type="ECO:0000313" key="2">
    <source>
        <dbReference type="EMBL" id="RBO97185.1"/>
    </source>
</evidence>
<accession>A0A366E520</accession>
<reference evidence="2 3" key="1">
    <citation type="submission" date="2018-06" db="EMBL/GenBank/DDBJ databases">
        <title>Genomic Encyclopedia of Type Strains, Phase IV (KMG-IV): sequencing the most valuable type-strain genomes for metagenomic binning, comparative biology and taxonomic classification.</title>
        <authorList>
            <person name="Goeker M."/>
        </authorList>
    </citation>
    <scope>NUCLEOTIDE SEQUENCE [LARGE SCALE GENOMIC DNA]</scope>
    <source>
        <strain evidence="2 3">DSM 15140</strain>
    </source>
</reference>
<dbReference type="Proteomes" id="UP000252254">
    <property type="component" value="Unassembled WGS sequence"/>
</dbReference>
<keyword evidence="3" id="KW-1185">Reference proteome</keyword>
<evidence type="ECO:0000256" key="1">
    <source>
        <dbReference type="SAM" id="Phobius"/>
    </source>
</evidence>
<feature type="transmembrane region" description="Helical" evidence="1">
    <location>
        <begin position="39"/>
        <end position="62"/>
    </location>
</feature>
<protein>
    <submittedName>
        <fullName evidence="2">Uncharacterized protein</fullName>
    </submittedName>
</protein>
<dbReference type="OrthoDB" id="2973754at2"/>
<gene>
    <name evidence="2" type="ORF">DES48_107104</name>
</gene>
<comment type="caution">
    <text evidence="2">The sequence shown here is derived from an EMBL/GenBank/DDBJ whole genome shotgun (WGS) entry which is preliminary data.</text>
</comment>
<sequence length="71" mass="7838">MNKNIKNFILLIVGIIVGLVIAFSPVIITGTWYNVERTIGNLLIAEFVLRTSSIIVGLLVVYDTVKTFSRG</sequence>
<organism evidence="2 3">
    <name type="scientific">Paraliobacillus ryukyuensis</name>
    <dbReference type="NCBI Taxonomy" id="200904"/>
    <lineage>
        <taxon>Bacteria</taxon>
        <taxon>Bacillati</taxon>
        <taxon>Bacillota</taxon>
        <taxon>Bacilli</taxon>
        <taxon>Bacillales</taxon>
        <taxon>Bacillaceae</taxon>
        <taxon>Paraliobacillus</taxon>
    </lineage>
</organism>
<name>A0A366E520_9BACI</name>
<dbReference type="RefSeq" id="WP_113869181.1">
    <property type="nucleotide sequence ID" value="NZ_BAABQN010000007.1"/>
</dbReference>
<dbReference type="EMBL" id="QNRI01000007">
    <property type="protein sequence ID" value="RBO97185.1"/>
    <property type="molecule type" value="Genomic_DNA"/>
</dbReference>
<proteinExistence type="predicted"/>
<keyword evidence="1" id="KW-0812">Transmembrane</keyword>
<dbReference type="AlphaFoldDB" id="A0A366E520"/>